<dbReference type="AlphaFoldDB" id="A0A7X5QQW6"/>
<sequence>MGRNWLLKTALACFFIFPTLAHASNCERRGQNLTGYLVEVGPTWGGERRVQVKIQEVNSTAAHILHIDHLDKPHVQLIYSGLLTAYSTGSKITLYCVGKGEFSSILLQAD</sequence>
<accession>A0A7X5QQW6</accession>
<protein>
    <submittedName>
        <fullName evidence="2">Uncharacterized protein</fullName>
    </submittedName>
</protein>
<keyword evidence="3" id="KW-1185">Reference proteome</keyword>
<reference evidence="2 3" key="1">
    <citation type="submission" date="2018-02" db="EMBL/GenBank/DDBJ databases">
        <authorList>
            <person name="Machado R.A."/>
        </authorList>
    </citation>
    <scope>NUCLEOTIDE SEQUENCE [LARGE SCALE GENOMIC DNA]</scope>
    <source>
        <strain evidence="2 3">DSM 23271</strain>
    </source>
</reference>
<feature type="signal peptide" evidence="1">
    <location>
        <begin position="1"/>
        <end position="23"/>
    </location>
</feature>
<dbReference type="Proteomes" id="UP000547931">
    <property type="component" value="Unassembled WGS sequence"/>
</dbReference>
<proteinExistence type="predicted"/>
<feature type="chain" id="PRO_5030510197" evidence="1">
    <location>
        <begin position="24"/>
        <end position="110"/>
    </location>
</feature>
<name>A0A7X5QQW6_9GAMM</name>
<evidence type="ECO:0000313" key="2">
    <source>
        <dbReference type="EMBL" id="NHB98682.1"/>
    </source>
</evidence>
<gene>
    <name evidence="2" type="ORF">C5470_21090</name>
</gene>
<keyword evidence="1" id="KW-0732">Signal</keyword>
<evidence type="ECO:0000256" key="1">
    <source>
        <dbReference type="SAM" id="SignalP"/>
    </source>
</evidence>
<dbReference type="EMBL" id="PUJV01000055">
    <property type="protein sequence ID" value="NHB98682.1"/>
    <property type="molecule type" value="Genomic_DNA"/>
</dbReference>
<dbReference type="RefSeq" id="WP_166291658.1">
    <property type="nucleotide sequence ID" value="NZ_CAWPIE010000055.1"/>
</dbReference>
<organism evidence="2 3">
    <name type="scientific">Photorhabdus stackebrandtii</name>
    <dbReference type="NCBI Taxonomy" id="1123042"/>
    <lineage>
        <taxon>Bacteria</taxon>
        <taxon>Pseudomonadati</taxon>
        <taxon>Pseudomonadota</taxon>
        <taxon>Gammaproteobacteria</taxon>
        <taxon>Enterobacterales</taxon>
        <taxon>Morganellaceae</taxon>
        <taxon>Photorhabdus</taxon>
    </lineage>
</organism>
<evidence type="ECO:0000313" key="3">
    <source>
        <dbReference type="Proteomes" id="UP000547931"/>
    </source>
</evidence>
<comment type="caution">
    <text evidence="2">The sequence shown here is derived from an EMBL/GenBank/DDBJ whole genome shotgun (WGS) entry which is preliminary data.</text>
</comment>